<keyword evidence="4 7" id="KW-1133">Transmembrane helix</keyword>
<comment type="function">
    <text evidence="7">Essential cell division protein.</text>
</comment>
<evidence type="ECO:0000256" key="8">
    <source>
        <dbReference type="NCBIfam" id="TIGR02209"/>
    </source>
</evidence>
<evidence type="ECO:0000256" key="7">
    <source>
        <dbReference type="HAMAP-Rule" id="MF_00910"/>
    </source>
</evidence>
<comment type="caution">
    <text evidence="11">The sequence shown here is derived from an EMBL/GenBank/DDBJ whole genome shotgun (WGS) entry which is preliminary data.</text>
</comment>
<comment type="similarity">
    <text evidence="7">Belongs to the FtsL family.</text>
</comment>
<dbReference type="GO" id="GO:0043093">
    <property type="term" value="P:FtsZ-dependent cytokinesis"/>
    <property type="evidence" value="ECO:0007669"/>
    <property type="project" value="UniProtKB-UniRule"/>
</dbReference>
<dbReference type="InterPro" id="IPR011922">
    <property type="entry name" value="Cell_div_FtsL"/>
</dbReference>
<keyword evidence="2 7" id="KW-0132">Cell division</keyword>
<feature type="region of interest" description="Disordered" evidence="10">
    <location>
        <begin position="1"/>
        <end position="30"/>
    </location>
</feature>
<keyword evidence="3 7" id="KW-0812">Transmembrane</keyword>
<protein>
    <recommendedName>
        <fullName evidence="7 8">Cell division protein FtsL</fullName>
    </recommendedName>
</protein>
<gene>
    <name evidence="7" type="primary">ftsL</name>
    <name evidence="11" type="ORF">C5L31_001233</name>
</gene>
<evidence type="ECO:0000256" key="2">
    <source>
        <dbReference type="ARBA" id="ARBA00022618"/>
    </source>
</evidence>
<evidence type="ECO:0000256" key="9">
    <source>
        <dbReference type="SAM" id="Coils"/>
    </source>
</evidence>
<dbReference type="EMBL" id="PUFO01000007">
    <property type="protein sequence ID" value="TDG80657.1"/>
    <property type="molecule type" value="Genomic_DNA"/>
</dbReference>
<evidence type="ECO:0000313" key="12">
    <source>
        <dbReference type="Proteomes" id="UP000294854"/>
    </source>
</evidence>
<sequence>MVEMSQNSLAEEYQSEVPQPIAPQQRPLHNPRVKVLPKSLPVSKFEKCLMTVCGVVIVVMMIWTINVTIGVSATQHQLQDLQTRVTQLKSDNTNHRQEANELLSRSRLDKIAKKSGLTLSNDKIRNVDK</sequence>
<evidence type="ECO:0000256" key="6">
    <source>
        <dbReference type="ARBA" id="ARBA00023306"/>
    </source>
</evidence>
<dbReference type="AlphaFoldDB" id="A0A4R5NTI7"/>
<keyword evidence="5 7" id="KW-0472">Membrane</keyword>
<dbReference type="Proteomes" id="UP000294854">
    <property type="component" value="Unassembled WGS sequence"/>
</dbReference>
<reference evidence="11 12" key="1">
    <citation type="journal article" date="2019" name="Appl. Microbiol. Biotechnol.">
        <title>Uncovering carbohydrate metabolism through a genotype-phenotype association study of 56 lactic acid bacteria genomes.</title>
        <authorList>
            <person name="Buron-Moles G."/>
            <person name="Chailyan A."/>
            <person name="Dolejs I."/>
            <person name="Forster J."/>
            <person name="Miks M.H."/>
        </authorList>
    </citation>
    <scope>NUCLEOTIDE SEQUENCE [LARGE SCALE GENOMIC DNA]</scope>
    <source>
        <strain evidence="11 12">ATCC 49373</strain>
    </source>
</reference>
<organism evidence="11 12">
    <name type="scientific">Secundilactobacillus malefermentans</name>
    <dbReference type="NCBI Taxonomy" id="176292"/>
    <lineage>
        <taxon>Bacteria</taxon>
        <taxon>Bacillati</taxon>
        <taxon>Bacillota</taxon>
        <taxon>Bacilli</taxon>
        <taxon>Lactobacillales</taxon>
        <taxon>Lactobacillaceae</taxon>
        <taxon>Secundilactobacillus</taxon>
    </lineage>
</organism>
<evidence type="ECO:0000256" key="3">
    <source>
        <dbReference type="ARBA" id="ARBA00022692"/>
    </source>
</evidence>
<evidence type="ECO:0000256" key="4">
    <source>
        <dbReference type="ARBA" id="ARBA00022989"/>
    </source>
</evidence>
<evidence type="ECO:0000256" key="5">
    <source>
        <dbReference type="ARBA" id="ARBA00023136"/>
    </source>
</evidence>
<accession>A0A4R5NTI7</accession>
<name>A0A4R5NTI7_9LACO</name>
<dbReference type="GO" id="GO:0005886">
    <property type="term" value="C:plasma membrane"/>
    <property type="evidence" value="ECO:0007669"/>
    <property type="project" value="UniProtKB-SubCell"/>
</dbReference>
<dbReference type="NCBIfam" id="TIGR02209">
    <property type="entry name" value="ftsL_broad"/>
    <property type="match status" value="1"/>
</dbReference>
<keyword evidence="6 7" id="KW-0131">Cell cycle</keyword>
<feature type="transmembrane region" description="Helical" evidence="7">
    <location>
        <begin position="48"/>
        <end position="69"/>
    </location>
</feature>
<proteinExistence type="inferred from homology"/>
<keyword evidence="9" id="KW-0175">Coiled coil</keyword>
<evidence type="ECO:0000256" key="10">
    <source>
        <dbReference type="SAM" id="MobiDB-lite"/>
    </source>
</evidence>
<evidence type="ECO:0000313" key="11">
    <source>
        <dbReference type="EMBL" id="TDG80657.1"/>
    </source>
</evidence>
<comment type="subcellular location">
    <subcellularLocation>
        <location evidence="7">Cell membrane</location>
        <topology evidence="7">Single-pass type II membrane protein</topology>
    </subcellularLocation>
    <text evidence="7">Localizes to the division septum where it forms a ring structure.</text>
</comment>
<feature type="coiled-coil region" evidence="9">
    <location>
        <begin position="71"/>
        <end position="105"/>
    </location>
</feature>
<dbReference type="HAMAP" id="MF_00910">
    <property type="entry name" value="FtsL"/>
    <property type="match status" value="1"/>
</dbReference>
<keyword evidence="12" id="KW-1185">Reference proteome</keyword>
<evidence type="ECO:0000256" key="1">
    <source>
        <dbReference type="ARBA" id="ARBA00022475"/>
    </source>
</evidence>
<dbReference type="STRING" id="1122149.FD44_GL000564"/>
<keyword evidence="1 7" id="KW-1003">Cell membrane</keyword>
<dbReference type="GO" id="GO:0032153">
    <property type="term" value="C:cell division site"/>
    <property type="evidence" value="ECO:0007669"/>
    <property type="project" value="UniProtKB-UniRule"/>
</dbReference>